<evidence type="ECO:0000256" key="1">
    <source>
        <dbReference type="SAM" id="MobiDB-lite"/>
    </source>
</evidence>
<sequence length="780" mass="85119">MRLFKLCMTLLLMVNMLASSVMTTEVNAVEAPANASSETITKIAQDAISGSTPTKQSNSVIQKKAASDAETQTITPATSGEKATLLEAPQTKKTSQPQKQQLDQRAGTSLGTVTWYIDDTTATLHLSGGVLPDKVANDNTNTPWYFPNSPYIARIAHISIDGEITAKDVSYIFWGLTNLTTVQGLANLKGATNFTMLFASDSALQSVDATNLDFSKVTAMNSMFSDCANLVSVGDTANWQLGQVTTMVRCFSGDKKLSQLNSTNWDTSNIQNMNNTFFNCTALTNLDVSKWQTAKMTNLGSTFSQSGITVLDVSNWDTSHVTNLSSTFLNTSIAELDVSNWDTSQVTTMAYTFSGCSRLETLDVSKWQLGKNTSLSYTFSGDQRLTQLDVSKWQTANVTNMASTFSGTVGVKTLAVKDWQTTKVTTMAGMFAKSGVDQLEIADWDTSNVQSMRLMFDATKLTTLDYPDWNTASVTDMSYMLRGMTKLTDAYFTNWDTSQVTNMGGMFLNDQQLAHLRLGPKFKFLTSASTGPSLAEPSTETPYFGKWQRHDANDNQVGNTYTSAALMAQYDGTTVPTGDYYWAVATPPTITKLVRNVTADGNNAPFKTATTAQKGDTVDYQVNITQPSGQQLDRGAVFEDVLDSHLKFNNNKELSISYSDENGDFHGEQLIKFNDQWQIALGENLAIGQKAQVLIKAIVNDDSAPEIDNLFKLVSGSYGAGTTSNTAIVHVKKPLTLTEAIKNETTDTDWDTKQDVSPGDRVGFKLDYQNTTGATSNQIT</sequence>
<dbReference type="InterPro" id="IPR032675">
    <property type="entry name" value="LRR_dom_sf"/>
</dbReference>
<dbReference type="Proteomes" id="UP000239650">
    <property type="component" value="Unassembled WGS sequence"/>
</dbReference>
<feature type="compositionally biased region" description="Polar residues" evidence="1">
    <location>
        <begin position="69"/>
        <end position="78"/>
    </location>
</feature>
<evidence type="ECO:0008006" key="5">
    <source>
        <dbReference type="Google" id="ProtNLM"/>
    </source>
</evidence>
<dbReference type="InterPro" id="IPR026466">
    <property type="entry name" value="Fim_isopep_form_D2_dom"/>
</dbReference>
<evidence type="ECO:0000313" key="3">
    <source>
        <dbReference type="EMBL" id="SPE22899.1"/>
    </source>
</evidence>
<feature type="compositionally biased region" description="Polar residues" evidence="1">
    <location>
        <begin position="47"/>
        <end position="61"/>
    </location>
</feature>
<protein>
    <recommendedName>
        <fullName evidence="5">BspA family leucine-rich repeat surface protein</fullName>
    </recommendedName>
</protein>
<evidence type="ECO:0000256" key="2">
    <source>
        <dbReference type="SAM" id="SignalP"/>
    </source>
</evidence>
<comment type="caution">
    <text evidence="3">The sequence shown here is derived from an EMBL/GenBank/DDBJ whole genome shotgun (WGS) entry which is preliminary data.</text>
</comment>
<evidence type="ECO:0000313" key="4">
    <source>
        <dbReference type="Proteomes" id="UP000239650"/>
    </source>
</evidence>
<keyword evidence="2" id="KW-0732">Signal</keyword>
<accession>A0AAE8LWT0</accession>
<dbReference type="InterPro" id="IPR011889">
    <property type="entry name" value="Liste_lipo_26"/>
</dbReference>
<feature type="signal peptide" evidence="2">
    <location>
        <begin position="1"/>
        <end position="23"/>
    </location>
</feature>
<dbReference type="EMBL" id="OKRC01000010">
    <property type="protein sequence ID" value="SPE22899.1"/>
    <property type="molecule type" value="Genomic_DNA"/>
</dbReference>
<dbReference type="NCBIfam" id="TIGR04226">
    <property type="entry name" value="RrgB_K2N_iso_D2"/>
    <property type="match status" value="1"/>
</dbReference>
<dbReference type="SUPFAM" id="SSF52058">
    <property type="entry name" value="L domain-like"/>
    <property type="match status" value="1"/>
</dbReference>
<name>A0AAE8LWT0_LATSK</name>
<feature type="chain" id="PRO_5042157222" description="BspA family leucine-rich repeat surface protein" evidence="2">
    <location>
        <begin position="24"/>
        <end position="780"/>
    </location>
</feature>
<dbReference type="InterPro" id="IPR005046">
    <property type="entry name" value="DUF285"/>
</dbReference>
<dbReference type="NCBIfam" id="TIGR02167">
    <property type="entry name" value="Liste_lipo_26"/>
    <property type="match status" value="8"/>
</dbReference>
<organism evidence="3 4">
    <name type="scientific">Latilactobacillus sakei</name>
    <name type="common">Lactobacillus sakei</name>
    <dbReference type="NCBI Taxonomy" id="1599"/>
    <lineage>
        <taxon>Bacteria</taxon>
        <taxon>Bacillati</taxon>
        <taxon>Bacillota</taxon>
        <taxon>Bacilli</taxon>
        <taxon>Lactobacillales</taxon>
        <taxon>Lactobacillaceae</taxon>
        <taxon>Latilactobacillus</taxon>
    </lineage>
</organism>
<reference evidence="3 4" key="1">
    <citation type="submission" date="2018-02" db="EMBL/GenBank/DDBJ databases">
        <authorList>
            <person name="Rodrigo-Torres L."/>
            <person name="Arahal R. D."/>
            <person name="Lucena T."/>
        </authorList>
    </citation>
    <scope>NUCLEOTIDE SEQUENCE [LARGE SCALE GENOMIC DNA]</scope>
    <source>
        <strain evidence="3 4">CECT 9267</strain>
    </source>
</reference>
<proteinExistence type="predicted"/>
<dbReference type="Gene3D" id="3.80.10.10">
    <property type="entry name" value="Ribonuclease Inhibitor"/>
    <property type="match status" value="2"/>
</dbReference>
<dbReference type="Gene3D" id="2.60.40.740">
    <property type="match status" value="1"/>
</dbReference>
<dbReference type="AlphaFoldDB" id="A0AAE8LWT0"/>
<feature type="region of interest" description="Disordered" evidence="1">
    <location>
        <begin position="47"/>
        <end position="81"/>
    </location>
</feature>
<dbReference type="Pfam" id="PF03382">
    <property type="entry name" value="DUF285"/>
    <property type="match status" value="3"/>
</dbReference>
<gene>
    <name evidence="3" type="ORF">LAS9267_01803</name>
</gene>